<dbReference type="Proteomes" id="UP001458880">
    <property type="component" value="Unassembled WGS sequence"/>
</dbReference>
<dbReference type="InterPro" id="IPR036291">
    <property type="entry name" value="NAD(P)-bd_dom_sf"/>
</dbReference>
<evidence type="ECO:0000256" key="1">
    <source>
        <dbReference type="ARBA" id="ARBA00023002"/>
    </source>
</evidence>
<protein>
    <submittedName>
        <fullName evidence="2">Uncharacterized protein</fullName>
    </submittedName>
</protein>
<accession>A0AAW1HFH6</accession>
<dbReference type="SUPFAM" id="SSF51735">
    <property type="entry name" value="NAD(P)-binding Rossmann-fold domains"/>
    <property type="match status" value="1"/>
</dbReference>
<evidence type="ECO:0000313" key="3">
    <source>
        <dbReference type="Proteomes" id="UP001458880"/>
    </source>
</evidence>
<dbReference type="PANTHER" id="PTHR43157">
    <property type="entry name" value="PHOSPHATIDYLINOSITOL-GLYCAN BIOSYNTHESIS CLASS F PROTEIN-RELATED"/>
    <property type="match status" value="1"/>
</dbReference>
<dbReference type="AlphaFoldDB" id="A0AAW1HFH6"/>
<organism evidence="2 3">
    <name type="scientific">Popillia japonica</name>
    <name type="common">Japanese beetle</name>
    <dbReference type="NCBI Taxonomy" id="7064"/>
    <lineage>
        <taxon>Eukaryota</taxon>
        <taxon>Metazoa</taxon>
        <taxon>Ecdysozoa</taxon>
        <taxon>Arthropoda</taxon>
        <taxon>Hexapoda</taxon>
        <taxon>Insecta</taxon>
        <taxon>Pterygota</taxon>
        <taxon>Neoptera</taxon>
        <taxon>Endopterygota</taxon>
        <taxon>Coleoptera</taxon>
        <taxon>Polyphaga</taxon>
        <taxon>Scarabaeiformia</taxon>
        <taxon>Scarabaeidae</taxon>
        <taxon>Rutelinae</taxon>
        <taxon>Popillia</taxon>
    </lineage>
</organism>
<reference evidence="2 3" key="1">
    <citation type="journal article" date="2024" name="BMC Genomics">
        <title>De novo assembly and annotation of Popillia japonica's genome with initial clues to its potential as an invasive pest.</title>
        <authorList>
            <person name="Cucini C."/>
            <person name="Boschi S."/>
            <person name="Funari R."/>
            <person name="Cardaioli E."/>
            <person name="Iannotti N."/>
            <person name="Marturano G."/>
            <person name="Paoli F."/>
            <person name="Bruttini M."/>
            <person name="Carapelli A."/>
            <person name="Frati F."/>
            <person name="Nardi F."/>
        </authorList>
    </citation>
    <scope>NUCLEOTIDE SEQUENCE [LARGE SCALE GENOMIC DNA]</scope>
    <source>
        <strain evidence="2">DMR45628</strain>
    </source>
</reference>
<dbReference type="EMBL" id="JASPKY010001446">
    <property type="protein sequence ID" value="KAK9674862.1"/>
    <property type="molecule type" value="Genomic_DNA"/>
</dbReference>
<name>A0AAW1HFH6_POPJA</name>
<gene>
    <name evidence="2" type="ORF">QE152_g40797</name>
</gene>
<dbReference type="GO" id="GO:0016491">
    <property type="term" value="F:oxidoreductase activity"/>
    <property type="evidence" value="ECO:0007669"/>
    <property type="project" value="UniProtKB-KW"/>
</dbReference>
<sequence length="120" mass="13714">MNIITSNTIAEKLSSASVTCNSLHPGVVITPIHNKLSHELTLSRHIIQKILLPIIGKSVWEGAQTQIELALSKQLQHVSGKYFVDCKPVFQPWKTRDKDFCMKLWKISEELVRLEEHEKL</sequence>
<dbReference type="PANTHER" id="PTHR43157:SF31">
    <property type="entry name" value="PHOSPHATIDYLINOSITOL-GLYCAN BIOSYNTHESIS CLASS F PROTEIN"/>
    <property type="match status" value="1"/>
</dbReference>
<keyword evidence="3" id="KW-1185">Reference proteome</keyword>
<evidence type="ECO:0000313" key="2">
    <source>
        <dbReference type="EMBL" id="KAK9674862.1"/>
    </source>
</evidence>
<comment type="caution">
    <text evidence="2">The sequence shown here is derived from an EMBL/GenBank/DDBJ whole genome shotgun (WGS) entry which is preliminary data.</text>
</comment>
<proteinExistence type="predicted"/>
<dbReference type="Gene3D" id="3.40.50.720">
    <property type="entry name" value="NAD(P)-binding Rossmann-like Domain"/>
    <property type="match status" value="1"/>
</dbReference>
<keyword evidence="1" id="KW-0560">Oxidoreductase</keyword>